<evidence type="ECO:0000313" key="1">
    <source>
        <dbReference type="EMBL" id="MFM9331799.1"/>
    </source>
</evidence>
<proteinExistence type="predicted"/>
<reference evidence="1" key="1">
    <citation type="submission" date="2024-12" db="EMBL/GenBank/DDBJ databases">
        <authorList>
            <person name="Wu N."/>
        </authorList>
    </citation>
    <scope>NUCLEOTIDE SEQUENCE</scope>
    <source>
        <strain evidence="1">P15</strain>
    </source>
</reference>
<keyword evidence="1" id="KW-0328">Glycosyltransferase</keyword>
<keyword evidence="1" id="KW-0808">Transferase</keyword>
<evidence type="ECO:0000313" key="2">
    <source>
        <dbReference type="Proteomes" id="UP001631969"/>
    </source>
</evidence>
<sequence length="385" mass="43345">MNILLSIHHYMDKNAGAPGVTYRLAEEYRQLGHNVELFSFDELPKDLPESLTTLLYPQYLHARCRKLEREGRLDVIDASSGDIWFHLRMRQRGGDTVAVTRSHGLEHMAHEARVERARLGEMKLSWKYPIYHGGYRLWEVAQSFRQADGAVLLNKDEYRYAADRFGLHHSRVIGNGVPDYLLDLPLAPTPLQEDTPVGIAFIGSYIPRKGTEFAAKGLAPVLERYPNAEVTFLGTQCPPEKVHADYDSRFHSRIHVVPRYEHSALPELLAGHQILLFPSLSEGMPLSLLEAMACGLAPVASLIPGPNDIISHMDNGLGVPARDGAAISEALGTLLENRELLHRLRARAWEKAQDYSWRRIAEDTLAYYEHCAERKADSAKLRSIG</sequence>
<protein>
    <submittedName>
        <fullName evidence="1">Glycosyltransferase family 4 protein</fullName>
        <ecNumber evidence="1">2.4.-.-</ecNumber>
    </submittedName>
</protein>
<organism evidence="1 2">
    <name type="scientific">Paenibacillus mesotrionivorans</name>
    <dbReference type="NCBI Taxonomy" id="3160968"/>
    <lineage>
        <taxon>Bacteria</taxon>
        <taxon>Bacillati</taxon>
        <taxon>Bacillota</taxon>
        <taxon>Bacilli</taxon>
        <taxon>Bacillales</taxon>
        <taxon>Paenibacillaceae</taxon>
        <taxon>Paenibacillus</taxon>
    </lineage>
</organism>
<keyword evidence="2" id="KW-1185">Reference proteome</keyword>
<comment type="caution">
    <text evidence="1">The sequence shown here is derived from an EMBL/GenBank/DDBJ whole genome shotgun (WGS) entry which is preliminary data.</text>
</comment>
<dbReference type="Proteomes" id="UP001631969">
    <property type="component" value="Unassembled WGS sequence"/>
</dbReference>
<dbReference type="EMBL" id="JBJURJ010000022">
    <property type="protein sequence ID" value="MFM9331799.1"/>
    <property type="molecule type" value="Genomic_DNA"/>
</dbReference>
<name>A0ACC7P867_9BACL</name>
<dbReference type="EC" id="2.4.-.-" evidence="1"/>
<gene>
    <name evidence="1" type="ORF">ACI1P1_26215</name>
</gene>
<accession>A0ACC7P867</accession>